<name>A0A4Q5LVW7_9BACT</name>
<evidence type="ECO:0000313" key="2">
    <source>
        <dbReference type="Proteomes" id="UP000293162"/>
    </source>
</evidence>
<dbReference type="RefSeq" id="WP_130023033.1">
    <property type="nucleotide sequence ID" value="NZ_SEWF01000036.1"/>
</dbReference>
<dbReference type="OrthoDB" id="1267162at2"/>
<proteinExistence type="predicted"/>
<accession>A0A4Q5LVW7</accession>
<dbReference type="Proteomes" id="UP000293162">
    <property type="component" value="Unassembled WGS sequence"/>
</dbReference>
<evidence type="ECO:0000313" key="1">
    <source>
        <dbReference type="EMBL" id="RYU93814.1"/>
    </source>
</evidence>
<dbReference type="Pfam" id="PF20449">
    <property type="entry name" value="DUF6706"/>
    <property type="match status" value="1"/>
</dbReference>
<comment type="caution">
    <text evidence="1">The sequence shown here is derived from an EMBL/GenBank/DDBJ whole genome shotgun (WGS) entry which is preliminary data.</text>
</comment>
<protein>
    <submittedName>
        <fullName evidence="1">Uncharacterized protein</fullName>
    </submittedName>
</protein>
<sequence length="108" mass="12169">MLIADYIKSKLGKFGVTIDDNELAALFLKNGIGSDETYIVDSVDKIERALYEYIPELLVVSSITEGGFGISYDKEGILDYYALLCHNLGLENKLTVQQPKVRNKSYLW</sequence>
<keyword evidence="2" id="KW-1185">Reference proteome</keyword>
<reference evidence="1 2" key="1">
    <citation type="submission" date="2019-02" db="EMBL/GenBank/DDBJ databases">
        <title>Bacterial novel species Emticicia sp. 17J42-9 isolated from soil.</title>
        <authorList>
            <person name="Jung H.-Y."/>
        </authorList>
    </citation>
    <scope>NUCLEOTIDE SEQUENCE [LARGE SCALE GENOMIC DNA]</scope>
    <source>
        <strain evidence="1 2">17J42-9</strain>
    </source>
</reference>
<gene>
    <name evidence="1" type="ORF">EWM59_20040</name>
</gene>
<organism evidence="1 2">
    <name type="scientific">Emticicia agri</name>
    <dbReference type="NCBI Taxonomy" id="2492393"/>
    <lineage>
        <taxon>Bacteria</taxon>
        <taxon>Pseudomonadati</taxon>
        <taxon>Bacteroidota</taxon>
        <taxon>Cytophagia</taxon>
        <taxon>Cytophagales</taxon>
        <taxon>Leadbetterellaceae</taxon>
        <taxon>Emticicia</taxon>
    </lineage>
</organism>
<dbReference type="EMBL" id="SEWF01000036">
    <property type="protein sequence ID" value="RYU93814.1"/>
    <property type="molecule type" value="Genomic_DNA"/>
</dbReference>
<dbReference type="AlphaFoldDB" id="A0A4Q5LVW7"/>
<dbReference type="InterPro" id="IPR046552">
    <property type="entry name" value="DUF6706"/>
</dbReference>